<gene>
    <name evidence="9" type="ORF">O3M35_008148</name>
</gene>
<dbReference type="PANTHER" id="PTHR45762">
    <property type="entry name" value="ZINC FINGER RNA-BINDING PROTEIN"/>
    <property type="match status" value="1"/>
</dbReference>
<dbReference type="Proteomes" id="UP001461498">
    <property type="component" value="Unassembled WGS sequence"/>
</dbReference>
<feature type="compositionally biased region" description="Low complexity" evidence="7">
    <location>
        <begin position="856"/>
        <end position="870"/>
    </location>
</feature>
<feature type="compositionally biased region" description="Basic and acidic residues" evidence="7">
    <location>
        <begin position="75"/>
        <end position="84"/>
    </location>
</feature>
<keyword evidence="2" id="KW-0479">Metal-binding</keyword>
<evidence type="ECO:0000313" key="10">
    <source>
        <dbReference type="Proteomes" id="UP001461498"/>
    </source>
</evidence>
<dbReference type="GO" id="GO:0008270">
    <property type="term" value="F:zinc ion binding"/>
    <property type="evidence" value="ECO:0007669"/>
    <property type="project" value="UniProtKB-KW"/>
</dbReference>
<feature type="compositionally biased region" description="Polar residues" evidence="7">
    <location>
        <begin position="181"/>
        <end position="206"/>
    </location>
</feature>
<proteinExistence type="predicted"/>
<feature type="region of interest" description="Disordered" evidence="7">
    <location>
        <begin position="229"/>
        <end position="251"/>
    </location>
</feature>
<feature type="compositionally biased region" description="Polar residues" evidence="7">
    <location>
        <begin position="1095"/>
        <end position="1110"/>
    </location>
</feature>
<dbReference type="Gene3D" id="3.30.160.60">
    <property type="entry name" value="Classic Zinc Finger"/>
    <property type="match status" value="1"/>
</dbReference>
<feature type="compositionally biased region" description="Basic and acidic residues" evidence="7">
    <location>
        <begin position="170"/>
        <end position="180"/>
    </location>
</feature>
<feature type="compositionally biased region" description="Basic and acidic residues" evidence="7">
    <location>
        <begin position="830"/>
        <end position="840"/>
    </location>
</feature>
<evidence type="ECO:0000256" key="4">
    <source>
        <dbReference type="ARBA" id="ARBA00022833"/>
    </source>
</evidence>
<evidence type="ECO:0000256" key="3">
    <source>
        <dbReference type="ARBA" id="ARBA00022771"/>
    </source>
</evidence>
<feature type="compositionally biased region" description="Basic and acidic residues" evidence="7">
    <location>
        <begin position="33"/>
        <end position="62"/>
    </location>
</feature>
<feature type="region of interest" description="Disordered" evidence="7">
    <location>
        <begin position="1"/>
        <end position="103"/>
    </location>
</feature>
<keyword evidence="3" id="KW-0863">Zinc-finger</keyword>
<name>A0AAW1D6J8_9HEMI</name>
<dbReference type="SUPFAM" id="SSF57667">
    <property type="entry name" value="beta-beta-alpha zinc fingers"/>
    <property type="match status" value="3"/>
</dbReference>
<keyword evidence="4" id="KW-0862">Zinc</keyword>
<dbReference type="InterPro" id="IPR036236">
    <property type="entry name" value="Znf_C2H2_sf"/>
</dbReference>
<dbReference type="GO" id="GO:0005634">
    <property type="term" value="C:nucleus"/>
    <property type="evidence" value="ECO:0007669"/>
    <property type="project" value="UniProtKB-SubCell"/>
</dbReference>
<keyword evidence="5" id="KW-0539">Nucleus</keyword>
<protein>
    <recommendedName>
        <fullName evidence="8">Matrin-type domain-containing protein</fullName>
    </recommendedName>
</protein>
<accession>A0AAW1D6J8</accession>
<feature type="compositionally biased region" description="Polar residues" evidence="7">
    <location>
        <begin position="776"/>
        <end position="786"/>
    </location>
</feature>
<evidence type="ECO:0000256" key="7">
    <source>
        <dbReference type="SAM" id="MobiDB-lite"/>
    </source>
</evidence>
<sequence length="1292" mass="148874">MESYRSFNKRDDKFKPYYPESSSSRTSFIPQASRRDQNFRSLNKEDSSRESRQDYLPEDRVQRNTSTYYRGGNFQRREGYESDNRGSYNSQSSQNFAPGIKRNYPFQETYDRDHRSGQFNQNEYSSLSKYDSFNRGRSNTDNQLMQDYDTRRCQSNDFQSSTREAFPSRYEYDNRQDKWSQSRQTHSSNEQDYPSASSGSSFNRHNWQENCSQSKVEFGTSKELGSLFERKRDYSRRDDNYQSGPELRLPENYDYQSQQNLRFQGVQDSSLQNKLELSSSKGQEIIYERRENFGRHSGNSQSGPDRGLAQSYGYQSDQDFRSGCLQDRRPQTELDFGSSNVQDIIYERRQQRDGNSQSVPDRGLPQNYSYQSRNDLGLPDMKTGYDNVSRRDAYESKDKQDLVNIPPGLDPKPAQIPSLNIADSEPAAKRLKEDLKSEEQTTTKLENYCKTCELPCITVEDYKAHMASADHKEARKERKKAQAADSKKELRVGDFYCVLCEKYLKNCSNGTYFMHCQGFKHKRQLRLAGKRIPGKDRYDSVLEETPPVGEDYLVKIEGKTDDVSMVRCTLCVCEMPEKVGVLHCKGKQHKIMYYMSLERNYRRRAPNPQDSFAAAILKADIDKTKDCKENNQTGGSSTQTQYPEFNSKYRLRGENLVCPLCVILLKTDLEYIAHIKGEEHRKVLMATKQTGMPIPNCSLLLALKNAPPIGLEYVQQIDGSSVPETTNEDDLQFKCTLCNQQFPGKSKIDHCKFNSHRCAYSKLRVQKMEQLEKQTNKNTSDPSPDDSSCKELIKNDGNAIKALKENDKNTANEDDSQKIDKSLGNASSEEMLKKNEEEVNKANNSSCEQTPKSNVPVSEETPNNSNNNEANVTCEEIKDDCKDPAIKLSQEHISTGKLQECETKCTTAETPSESDLLKQRKLIEDKERILKIGDLCCPLCKLYVRSEFTYQTHVKGRNHKKLKNEYKKRGMPVPDCSLSAVKPLAYQRAIPVGEEYLQSNEGSADVKIPTFSCSLCNNHCLNSHDIAIHCKSKKHRCFYATKLREMKEKIDRLLKKDARKLYEEFNRSVPFTKVAGEKNENDPSNEEDRIMDLNDPTNEADANNDQNNPSMEADIDENNKECSSLTYPEKPLIQIPRNIRCDICDVVCPDEFSYSTHIRGGRHREELAYQRIYHNRRFSKQEIRAAKKEAAKRIIPVGEEYVQLIPTERVSATGKPLSSLAYCKICDCQFDVKAKMSHLKGGRHRKAYKEKVDPDFLLVDMHERKIPWREFLKTKREENNRKKLEEASSSKT</sequence>
<comment type="subcellular location">
    <subcellularLocation>
        <location evidence="1">Nucleus</location>
    </subcellularLocation>
</comment>
<feature type="compositionally biased region" description="Basic and acidic residues" evidence="7">
    <location>
        <begin position="229"/>
        <end position="240"/>
    </location>
</feature>
<dbReference type="SMART" id="SM00355">
    <property type="entry name" value="ZnF_C2H2"/>
    <property type="match status" value="7"/>
</dbReference>
<dbReference type="EMBL" id="JAPXFL010000005">
    <property type="protein sequence ID" value="KAK9506167.1"/>
    <property type="molecule type" value="Genomic_DNA"/>
</dbReference>
<feature type="region of interest" description="Disordered" evidence="7">
    <location>
        <begin position="115"/>
        <end position="206"/>
    </location>
</feature>
<dbReference type="GO" id="GO:0003676">
    <property type="term" value="F:nucleic acid binding"/>
    <property type="evidence" value="ECO:0007669"/>
    <property type="project" value="InterPro"/>
</dbReference>
<feature type="coiled-coil region" evidence="6">
    <location>
        <begin position="428"/>
        <end position="489"/>
    </location>
</feature>
<evidence type="ECO:0000256" key="5">
    <source>
        <dbReference type="ARBA" id="ARBA00023242"/>
    </source>
</evidence>
<feature type="compositionally biased region" description="Basic and acidic residues" evidence="7">
    <location>
        <begin position="1075"/>
        <end position="1092"/>
    </location>
</feature>
<organism evidence="9 10">
    <name type="scientific">Rhynocoris fuscipes</name>
    <dbReference type="NCBI Taxonomy" id="488301"/>
    <lineage>
        <taxon>Eukaryota</taxon>
        <taxon>Metazoa</taxon>
        <taxon>Ecdysozoa</taxon>
        <taxon>Arthropoda</taxon>
        <taxon>Hexapoda</taxon>
        <taxon>Insecta</taxon>
        <taxon>Pterygota</taxon>
        <taxon>Neoptera</taxon>
        <taxon>Paraneoptera</taxon>
        <taxon>Hemiptera</taxon>
        <taxon>Heteroptera</taxon>
        <taxon>Panheteroptera</taxon>
        <taxon>Cimicomorpha</taxon>
        <taxon>Reduviidae</taxon>
        <taxon>Harpactorinae</taxon>
        <taxon>Harpactorini</taxon>
        <taxon>Rhynocoris</taxon>
    </lineage>
</organism>
<feature type="region of interest" description="Disordered" evidence="7">
    <location>
        <begin position="349"/>
        <end position="418"/>
    </location>
</feature>
<evidence type="ECO:0000259" key="8">
    <source>
        <dbReference type="PROSITE" id="PS50171"/>
    </source>
</evidence>
<evidence type="ECO:0000313" key="9">
    <source>
        <dbReference type="EMBL" id="KAK9506167.1"/>
    </source>
</evidence>
<dbReference type="PROSITE" id="PS50171">
    <property type="entry name" value="ZF_MATRIN"/>
    <property type="match status" value="1"/>
</dbReference>
<evidence type="ECO:0000256" key="1">
    <source>
        <dbReference type="ARBA" id="ARBA00004123"/>
    </source>
</evidence>
<dbReference type="PANTHER" id="PTHR45762:SF3">
    <property type="entry name" value="ZINC-FINGER PROTEIN AT 72D, ISOFORM B"/>
    <property type="match status" value="1"/>
</dbReference>
<reference evidence="9 10" key="1">
    <citation type="submission" date="2022-12" db="EMBL/GenBank/DDBJ databases">
        <title>Chromosome-level genome assembly of true bugs.</title>
        <authorList>
            <person name="Ma L."/>
            <person name="Li H."/>
        </authorList>
    </citation>
    <scope>NUCLEOTIDE SEQUENCE [LARGE SCALE GENOMIC DNA]</scope>
    <source>
        <strain evidence="9">Lab_2022b</strain>
    </source>
</reference>
<feature type="region of interest" description="Disordered" evidence="7">
    <location>
        <begin position="292"/>
        <end position="312"/>
    </location>
</feature>
<feature type="compositionally biased region" description="Polar residues" evidence="7">
    <location>
        <begin position="20"/>
        <end position="30"/>
    </location>
</feature>
<feature type="domain" description="Matrin-type" evidence="8">
    <location>
        <begin position="495"/>
        <end position="527"/>
    </location>
</feature>
<dbReference type="SMART" id="SM00451">
    <property type="entry name" value="ZnF_U1"/>
    <property type="match status" value="7"/>
</dbReference>
<feature type="compositionally biased region" description="Polar residues" evidence="7">
    <location>
        <begin position="845"/>
        <end position="855"/>
    </location>
</feature>
<feature type="region of interest" description="Disordered" evidence="7">
    <location>
        <begin position="804"/>
        <end position="870"/>
    </location>
</feature>
<evidence type="ECO:0000256" key="6">
    <source>
        <dbReference type="SAM" id="Coils"/>
    </source>
</evidence>
<dbReference type="InterPro" id="IPR013087">
    <property type="entry name" value="Znf_C2H2_type"/>
</dbReference>
<comment type="caution">
    <text evidence="9">The sequence shown here is derived from an EMBL/GenBank/DDBJ whole genome shotgun (WGS) entry which is preliminary data.</text>
</comment>
<dbReference type="InterPro" id="IPR000690">
    <property type="entry name" value="Matrin/U1-C_Znf_C2H2"/>
</dbReference>
<feature type="region of interest" description="Disordered" evidence="7">
    <location>
        <begin position="772"/>
        <end position="792"/>
    </location>
</feature>
<dbReference type="InterPro" id="IPR003604">
    <property type="entry name" value="Matrin/U1-like-C_Znf_C2H2"/>
</dbReference>
<feature type="compositionally biased region" description="Basic and acidic residues" evidence="7">
    <location>
        <begin position="388"/>
        <end position="401"/>
    </location>
</feature>
<feature type="compositionally biased region" description="Basic and acidic residues" evidence="7">
    <location>
        <begin position="804"/>
        <end position="821"/>
    </location>
</feature>
<feature type="compositionally biased region" description="Polar residues" evidence="7">
    <location>
        <begin position="85"/>
        <end position="96"/>
    </location>
</feature>
<feature type="region of interest" description="Disordered" evidence="7">
    <location>
        <begin position="1073"/>
        <end position="1110"/>
    </location>
</feature>
<keyword evidence="10" id="KW-1185">Reference proteome</keyword>
<keyword evidence="6" id="KW-0175">Coiled coil</keyword>
<dbReference type="Pfam" id="PF12874">
    <property type="entry name" value="zf-met"/>
    <property type="match status" value="2"/>
</dbReference>
<evidence type="ECO:0000256" key="2">
    <source>
        <dbReference type="ARBA" id="ARBA00022723"/>
    </source>
</evidence>
<feature type="compositionally biased region" description="Polar residues" evidence="7">
    <location>
        <begin position="117"/>
        <end position="145"/>
    </location>
</feature>